<evidence type="ECO:0000259" key="6">
    <source>
        <dbReference type="PROSITE" id="PS51296"/>
    </source>
</evidence>
<dbReference type="PROSITE" id="PS51296">
    <property type="entry name" value="RIESKE"/>
    <property type="match status" value="1"/>
</dbReference>
<feature type="domain" description="Rieske" evidence="6">
    <location>
        <begin position="4"/>
        <end position="99"/>
    </location>
</feature>
<dbReference type="Pfam" id="PF00355">
    <property type="entry name" value="Rieske"/>
    <property type="match status" value="1"/>
</dbReference>
<evidence type="ECO:0000256" key="1">
    <source>
        <dbReference type="ARBA" id="ARBA00022714"/>
    </source>
</evidence>
<sequence>MKYYAVASTSELDETGQLHIELNGEEILLCRDGNDYFAISYYCSHESFTLEGGSITNRCITCPYHGAEFSLETGEALAPPAWQDLRTYPTAIEKNIISIGFAD</sequence>
<dbReference type="PANTHER" id="PTHR21496">
    <property type="entry name" value="FERREDOXIN-RELATED"/>
    <property type="match status" value="1"/>
</dbReference>
<accession>A0A383EI65</accession>
<organism evidence="7">
    <name type="scientific">marine metagenome</name>
    <dbReference type="NCBI Taxonomy" id="408172"/>
    <lineage>
        <taxon>unclassified sequences</taxon>
        <taxon>metagenomes</taxon>
        <taxon>ecological metagenomes</taxon>
    </lineage>
</organism>
<protein>
    <recommendedName>
        <fullName evidence="6">Rieske domain-containing protein</fullName>
    </recommendedName>
</protein>
<comment type="cofactor">
    <cofactor evidence="5">
        <name>[2Fe-2S] cluster</name>
        <dbReference type="ChEBI" id="CHEBI:190135"/>
    </cofactor>
</comment>
<evidence type="ECO:0000256" key="3">
    <source>
        <dbReference type="ARBA" id="ARBA00023004"/>
    </source>
</evidence>
<evidence type="ECO:0000256" key="2">
    <source>
        <dbReference type="ARBA" id="ARBA00022723"/>
    </source>
</evidence>
<evidence type="ECO:0000256" key="4">
    <source>
        <dbReference type="ARBA" id="ARBA00023014"/>
    </source>
</evidence>
<keyword evidence="2" id="KW-0479">Metal-binding</keyword>
<evidence type="ECO:0000256" key="5">
    <source>
        <dbReference type="ARBA" id="ARBA00034078"/>
    </source>
</evidence>
<dbReference type="EMBL" id="UINC01226006">
    <property type="protein sequence ID" value="SVE56304.1"/>
    <property type="molecule type" value="Genomic_DNA"/>
</dbReference>
<keyword evidence="3" id="KW-0408">Iron</keyword>
<dbReference type="PANTHER" id="PTHR21496:SF0">
    <property type="entry name" value="RIESKE DOMAIN-CONTAINING PROTEIN"/>
    <property type="match status" value="1"/>
</dbReference>
<dbReference type="InterPro" id="IPR017941">
    <property type="entry name" value="Rieske_2Fe-2S"/>
</dbReference>
<dbReference type="CDD" id="cd03467">
    <property type="entry name" value="Rieske"/>
    <property type="match status" value="1"/>
</dbReference>
<dbReference type="Gene3D" id="2.102.10.10">
    <property type="entry name" value="Rieske [2Fe-2S] iron-sulphur domain"/>
    <property type="match status" value="1"/>
</dbReference>
<evidence type="ECO:0000313" key="7">
    <source>
        <dbReference type="EMBL" id="SVE56304.1"/>
    </source>
</evidence>
<dbReference type="InterPro" id="IPR036922">
    <property type="entry name" value="Rieske_2Fe-2S_sf"/>
</dbReference>
<proteinExistence type="predicted"/>
<keyword evidence="1" id="KW-0001">2Fe-2S</keyword>
<dbReference type="GO" id="GO:0046872">
    <property type="term" value="F:metal ion binding"/>
    <property type="evidence" value="ECO:0007669"/>
    <property type="project" value="UniProtKB-KW"/>
</dbReference>
<dbReference type="SUPFAM" id="SSF50022">
    <property type="entry name" value="ISP domain"/>
    <property type="match status" value="1"/>
</dbReference>
<keyword evidence="4" id="KW-0411">Iron-sulfur</keyword>
<dbReference type="GO" id="GO:0051537">
    <property type="term" value="F:2 iron, 2 sulfur cluster binding"/>
    <property type="evidence" value="ECO:0007669"/>
    <property type="project" value="UniProtKB-KW"/>
</dbReference>
<reference evidence="7" key="1">
    <citation type="submission" date="2018-05" db="EMBL/GenBank/DDBJ databases">
        <authorList>
            <person name="Lanie J.A."/>
            <person name="Ng W.-L."/>
            <person name="Kazmierczak K.M."/>
            <person name="Andrzejewski T.M."/>
            <person name="Davidsen T.M."/>
            <person name="Wayne K.J."/>
            <person name="Tettelin H."/>
            <person name="Glass J.I."/>
            <person name="Rusch D."/>
            <person name="Podicherti R."/>
            <person name="Tsui H.-C.T."/>
            <person name="Winkler M.E."/>
        </authorList>
    </citation>
    <scope>NUCLEOTIDE SEQUENCE</scope>
</reference>
<dbReference type="AlphaFoldDB" id="A0A383EI65"/>
<name>A0A383EI65_9ZZZZ</name>
<gene>
    <name evidence="7" type="ORF">METZ01_LOCUS509158</name>
</gene>